<reference evidence="2 3" key="1">
    <citation type="journal article" date="2021" name="Elife">
        <title>Chloroplast acquisition without the gene transfer in kleptoplastic sea slugs, Plakobranchus ocellatus.</title>
        <authorList>
            <person name="Maeda T."/>
            <person name="Takahashi S."/>
            <person name="Yoshida T."/>
            <person name="Shimamura S."/>
            <person name="Takaki Y."/>
            <person name="Nagai Y."/>
            <person name="Toyoda A."/>
            <person name="Suzuki Y."/>
            <person name="Arimoto A."/>
            <person name="Ishii H."/>
            <person name="Satoh N."/>
            <person name="Nishiyama T."/>
            <person name="Hasebe M."/>
            <person name="Maruyama T."/>
            <person name="Minagawa J."/>
            <person name="Obokata J."/>
            <person name="Shigenobu S."/>
        </authorList>
    </citation>
    <scope>NUCLEOTIDE SEQUENCE [LARGE SCALE GENOMIC DNA]</scope>
</reference>
<dbReference type="Proteomes" id="UP000735302">
    <property type="component" value="Unassembled WGS sequence"/>
</dbReference>
<organism evidence="2 3">
    <name type="scientific">Plakobranchus ocellatus</name>
    <dbReference type="NCBI Taxonomy" id="259542"/>
    <lineage>
        <taxon>Eukaryota</taxon>
        <taxon>Metazoa</taxon>
        <taxon>Spiralia</taxon>
        <taxon>Lophotrochozoa</taxon>
        <taxon>Mollusca</taxon>
        <taxon>Gastropoda</taxon>
        <taxon>Heterobranchia</taxon>
        <taxon>Euthyneura</taxon>
        <taxon>Panpulmonata</taxon>
        <taxon>Sacoglossa</taxon>
        <taxon>Placobranchoidea</taxon>
        <taxon>Plakobranchidae</taxon>
        <taxon>Plakobranchus</taxon>
    </lineage>
</organism>
<evidence type="ECO:0000313" key="2">
    <source>
        <dbReference type="EMBL" id="GFO18717.1"/>
    </source>
</evidence>
<feature type="signal peptide" evidence="1">
    <location>
        <begin position="1"/>
        <end position="28"/>
    </location>
</feature>
<protein>
    <submittedName>
        <fullName evidence="2">Uncharacterized protein</fullName>
    </submittedName>
</protein>
<dbReference type="AlphaFoldDB" id="A0AAV4BHG4"/>
<evidence type="ECO:0000313" key="3">
    <source>
        <dbReference type="Proteomes" id="UP000735302"/>
    </source>
</evidence>
<name>A0AAV4BHG4_9GAST</name>
<evidence type="ECO:0000256" key="1">
    <source>
        <dbReference type="SAM" id="SignalP"/>
    </source>
</evidence>
<proteinExistence type="predicted"/>
<gene>
    <name evidence="2" type="ORF">PoB_004522200</name>
</gene>
<comment type="caution">
    <text evidence="2">The sequence shown here is derived from an EMBL/GenBank/DDBJ whole genome shotgun (WGS) entry which is preliminary data.</text>
</comment>
<dbReference type="EMBL" id="BLXT01004974">
    <property type="protein sequence ID" value="GFO18717.1"/>
    <property type="molecule type" value="Genomic_DNA"/>
</dbReference>
<sequence>MLLINADSTMKAVAVLSVLALIACKARTLTHCYDTCKGGCSLHKKSCDSLIFFDIFGVCDKKYNACTEACTTVCSCLDTCATQCSKDPCRKTDGFVPCAIDVSICSTTCQAECNFKLVAGFFKSVWDSMLP</sequence>
<keyword evidence="3" id="KW-1185">Reference proteome</keyword>
<keyword evidence="1" id="KW-0732">Signal</keyword>
<feature type="chain" id="PRO_5043663164" evidence="1">
    <location>
        <begin position="29"/>
        <end position="131"/>
    </location>
</feature>
<accession>A0AAV4BHG4</accession>